<proteinExistence type="predicted"/>
<dbReference type="EMBL" id="LT963402">
    <property type="protein sequence ID" value="SOS28063.1"/>
    <property type="molecule type" value="Genomic_DNA"/>
</dbReference>
<gene>
    <name evidence="1" type="ORF">CFBP3846_03656</name>
</gene>
<organism evidence="1 2">
    <name type="scientific">Pseudomonas syringae pv. avii</name>
    <dbReference type="NCBI Taxonomy" id="663959"/>
    <lineage>
        <taxon>Bacteria</taxon>
        <taxon>Pseudomonadati</taxon>
        <taxon>Pseudomonadota</taxon>
        <taxon>Gammaproteobacteria</taxon>
        <taxon>Pseudomonadales</taxon>
        <taxon>Pseudomonadaceae</taxon>
        <taxon>Pseudomonas</taxon>
        <taxon>Pseudomonas syringae</taxon>
    </lineage>
</organism>
<keyword evidence="2" id="KW-1185">Reference proteome</keyword>
<dbReference type="RefSeq" id="WP_060412340.1">
    <property type="nucleotide sequence ID" value="NZ_LIIJ01000052.1"/>
</dbReference>
<protein>
    <submittedName>
        <fullName evidence="1">Prophage PSSB64-02, Orf35</fullName>
    </submittedName>
</protein>
<evidence type="ECO:0000313" key="2">
    <source>
        <dbReference type="Proteomes" id="UP000239665"/>
    </source>
</evidence>
<reference evidence="1 2" key="1">
    <citation type="submission" date="2017-11" db="EMBL/GenBank/DDBJ databases">
        <authorList>
            <person name="Blom J."/>
        </authorList>
    </citation>
    <scope>NUCLEOTIDE SEQUENCE [LARGE SCALE GENOMIC DNA]</scope>
    <source>
        <strain evidence="1 2">CFBP3846</strain>
    </source>
</reference>
<evidence type="ECO:0000313" key="1">
    <source>
        <dbReference type="EMBL" id="SOS28063.1"/>
    </source>
</evidence>
<accession>A0ABY1U9F3</accession>
<sequence>MTHQFKSGDMALVIKSRVPQHIGRCVEVLGVLIDDREIYQYLGETHEGDADFFLSAFIRFDDCGVWMIKQSCLMPLRGDFAPEQQKAKEAEPCA</sequence>
<dbReference type="Proteomes" id="UP000239665">
    <property type="component" value="Chromosome 1"/>
</dbReference>
<name>A0ABY1U9F3_PSESX</name>